<evidence type="ECO:0000256" key="2">
    <source>
        <dbReference type="ARBA" id="ARBA00022771"/>
    </source>
</evidence>
<name>A0A090LXU0_OSTTA</name>
<dbReference type="EMBL" id="KZ155838">
    <property type="protein sequence ID" value="OUS42620.1"/>
    <property type="molecule type" value="Genomic_DNA"/>
</dbReference>
<accession>A0A454Y614</accession>
<gene>
    <name evidence="8" type="ORF">BE221DRAFT_187327</name>
    <name evidence="7" type="ORF">OT_ostta01g03350</name>
</gene>
<evidence type="ECO:0000256" key="1">
    <source>
        <dbReference type="ARBA" id="ARBA00022723"/>
    </source>
</evidence>
<evidence type="ECO:0000256" key="3">
    <source>
        <dbReference type="ARBA" id="ARBA00022833"/>
    </source>
</evidence>
<dbReference type="Proteomes" id="UP000195557">
    <property type="component" value="Unassembled WGS sequence"/>
</dbReference>
<keyword evidence="5" id="KW-0472">Membrane</keyword>
<proteinExistence type="predicted"/>
<evidence type="ECO:0000259" key="6">
    <source>
        <dbReference type="PROSITE" id="PS51292"/>
    </source>
</evidence>
<evidence type="ECO:0000313" key="9">
    <source>
        <dbReference type="Proteomes" id="UP000009170"/>
    </source>
</evidence>
<feature type="region of interest" description="Disordered" evidence="4">
    <location>
        <begin position="1"/>
        <end position="81"/>
    </location>
</feature>
<keyword evidence="3" id="KW-0862">Zinc</keyword>
<dbReference type="AlphaFoldDB" id="A0A090LXU0"/>
<organism evidence="7 9">
    <name type="scientific">Ostreococcus tauri</name>
    <name type="common">Marine green alga</name>
    <dbReference type="NCBI Taxonomy" id="70448"/>
    <lineage>
        <taxon>Eukaryota</taxon>
        <taxon>Viridiplantae</taxon>
        <taxon>Chlorophyta</taxon>
        <taxon>Mamiellophyceae</taxon>
        <taxon>Mamiellales</taxon>
        <taxon>Bathycoccaceae</taxon>
        <taxon>Ostreococcus</taxon>
    </lineage>
</organism>
<evidence type="ECO:0000256" key="4">
    <source>
        <dbReference type="SAM" id="MobiDB-lite"/>
    </source>
</evidence>
<dbReference type="SMART" id="SM00744">
    <property type="entry name" value="RINGv"/>
    <property type="match status" value="1"/>
</dbReference>
<accession>A0A090LXU0</accession>
<dbReference type="InParanoid" id="A0A090LXU0"/>
<dbReference type="PANTHER" id="PTHR46347">
    <property type="entry name" value="RING/FYVE/PHD ZINC FINGER SUPERFAMILY PROTEIN"/>
    <property type="match status" value="1"/>
</dbReference>
<dbReference type="GO" id="GO:0008270">
    <property type="term" value="F:zinc ion binding"/>
    <property type="evidence" value="ECO:0007669"/>
    <property type="project" value="UniProtKB-KW"/>
</dbReference>
<dbReference type="PANTHER" id="PTHR46347:SF1">
    <property type="entry name" value="RING_FYVE_PHD ZINC FINGER SUPERFAMILY PROTEIN"/>
    <property type="match status" value="1"/>
</dbReference>
<feature type="domain" description="RING-CH-type" evidence="6">
    <location>
        <begin position="79"/>
        <end position="143"/>
    </location>
</feature>
<keyword evidence="2" id="KW-0863">Zinc-finger</keyword>
<reference evidence="8" key="3">
    <citation type="submission" date="2017-04" db="EMBL/GenBank/DDBJ databases">
        <title>Population genomics of picophytoplankton unveils novel chromosome hypervariability.</title>
        <authorList>
            <consortium name="DOE Joint Genome Institute"/>
            <person name="Blanc-Mathieu R."/>
            <person name="Krasovec M."/>
            <person name="Hebrard M."/>
            <person name="Yau S."/>
            <person name="Desgranges E."/>
            <person name="Martin J."/>
            <person name="Schackwitz W."/>
            <person name="Kuo A."/>
            <person name="Salin G."/>
            <person name="Donnadieu C."/>
            <person name="Desdevises Y."/>
            <person name="Sanchez-Ferandin S."/>
            <person name="Moreau H."/>
            <person name="Rivals E."/>
            <person name="Grigoriev I.V."/>
            <person name="Grimsley N."/>
            <person name="Eyre-Walker A."/>
            <person name="Piganeau G."/>
        </authorList>
    </citation>
    <scope>NUCLEOTIDE SEQUENCE [LARGE SCALE GENOMIC DNA]</scope>
    <source>
        <strain evidence="8">RCC 1115</strain>
    </source>
</reference>
<dbReference type="CDD" id="cd16495">
    <property type="entry name" value="RING_CH-C4HC3_MARCH"/>
    <property type="match status" value="1"/>
</dbReference>
<protein>
    <submittedName>
        <fullName evidence="7">Zinc finger, RING-CH-type</fullName>
    </submittedName>
</protein>
<dbReference type="SUPFAM" id="SSF57850">
    <property type="entry name" value="RING/U-box"/>
    <property type="match status" value="1"/>
</dbReference>
<feature type="transmembrane region" description="Helical" evidence="5">
    <location>
        <begin position="269"/>
        <end position="289"/>
    </location>
</feature>
<dbReference type="OrthoDB" id="264354at2759"/>
<keyword evidence="5" id="KW-0812">Transmembrane</keyword>
<reference evidence="7 9" key="1">
    <citation type="journal article" date="2006" name="Proc. Natl. Acad. Sci. U.S.A.">
        <title>Genome analysis of the smallest free-living eukaryote Ostreococcus tauri unveils many unique features.</title>
        <authorList>
            <person name="Derelle E."/>
            <person name="Ferraz C."/>
            <person name="Rombauts S."/>
            <person name="Rouze P."/>
            <person name="Worden A.Z."/>
            <person name="Robbens S."/>
            <person name="Partensky F."/>
            <person name="Degroeve S."/>
            <person name="Echeynie S."/>
            <person name="Cooke R."/>
            <person name="Saeys Y."/>
            <person name="Wuyts J."/>
            <person name="Jabbari K."/>
            <person name="Bowler C."/>
            <person name="Panaud O."/>
            <person name="Piegu B."/>
            <person name="Ball S.G."/>
            <person name="Ral J.-P."/>
            <person name="Bouget F.-Y."/>
            <person name="Piganeau G."/>
            <person name="De Baets B."/>
            <person name="Picard A."/>
            <person name="Delseny M."/>
            <person name="Demaille J."/>
            <person name="Van de Peer Y."/>
            <person name="Moreau H."/>
        </authorList>
    </citation>
    <scope>NUCLEOTIDE SEQUENCE [LARGE SCALE GENOMIC DNA]</scope>
    <source>
        <strain evidence="7 9">OTTH0595</strain>
    </source>
</reference>
<feature type="compositionally biased region" description="Basic and acidic residues" evidence="4">
    <location>
        <begin position="14"/>
        <end position="47"/>
    </location>
</feature>
<evidence type="ECO:0000256" key="5">
    <source>
        <dbReference type="SAM" id="Phobius"/>
    </source>
</evidence>
<feature type="transmembrane region" description="Helical" evidence="5">
    <location>
        <begin position="309"/>
        <end position="332"/>
    </location>
</feature>
<dbReference type="EMBL" id="CAID01000001">
    <property type="protein sequence ID" value="CEF96695.1"/>
    <property type="molecule type" value="Genomic_DNA"/>
</dbReference>
<evidence type="ECO:0000313" key="8">
    <source>
        <dbReference type="EMBL" id="OUS42620.1"/>
    </source>
</evidence>
<keyword evidence="5" id="KW-1133">Transmembrane helix</keyword>
<dbReference type="InterPro" id="IPR013083">
    <property type="entry name" value="Znf_RING/FYVE/PHD"/>
</dbReference>
<feature type="transmembrane region" description="Helical" evidence="5">
    <location>
        <begin position="159"/>
        <end position="179"/>
    </location>
</feature>
<sequence length="361" mass="40704">MTDEGNGASIVHGEALRRRAAEHRARWEAQKRADEARRSREREDEAIARALRAAREVTSAGGEASGASAPASGLSTPREEPDEDRQCRICFSGEETGRLFSPCMCRGSMGLVHVECLNHWRNMSRNPRSYYGCDQCGYQYNLERTRAAAFLERQEPATVLAVVGILLLTLATALSCRFASHGAFWTAKRVQSFLQKRGALNTRPGFRRQLAALAMESVETHRGVVLHASPLYVEVLFYGLVDWIPPWRNLRRTDTWFHNPRIVGLHEKLDLLTGGFLIVALVAFCMSMFNKYRLLGARRMAEYIGPSFAIVFFAHGSRGLRLVLFAGSLYAYARLHDRARLKCRELLMRIGQRVLEVQSNS</sequence>
<reference evidence="7" key="2">
    <citation type="journal article" date="2014" name="BMC Genomics">
        <title>An improved genome of the model marine alga Ostreococcus tauri unfolds by assessing Illumina de novo assemblies.</title>
        <authorList>
            <person name="Blanc-Mathieu R."/>
            <person name="Verhelst B."/>
            <person name="Derelle E."/>
            <person name="Rombauts S."/>
            <person name="Bouget F.Y."/>
            <person name="Carre I."/>
            <person name="Chateau A."/>
            <person name="Eyre-Walker A."/>
            <person name="Grimsley N."/>
            <person name="Moreau H."/>
            <person name="Piegu B."/>
            <person name="Rivals E."/>
            <person name="Schackwitz W."/>
            <person name="Van de Peer Y."/>
            <person name="Piganeau G."/>
        </authorList>
    </citation>
    <scope>NUCLEOTIDE SEQUENCE</scope>
    <source>
        <strain evidence="7">RCC4221</strain>
    </source>
</reference>
<dbReference type="Gene3D" id="3.30.40.10">
    <property type="entry name" value="Zinc/RING finger domain, C3HC4 (zinc finger)"/>
    <property type="match status" value="1"/>
</dbReference>
<dbReference type="InterPro" id="IPR011016">
    <property type="entry name" value="Znf_RING-CH"/>
</dbReference>
<keyword evidence="9" id="KW-1185">Reference proteome</keyword>
<evidence type="ECO:0000313" key="7">
    <source>
        <dbReference type="EMBL" id="CEF96695.1"/>
    </source>
</evidence>
<keyword evidence="1" id="KW-0479">Metal-binding</keyword>
<dbReference type="PROSITE" id="PS51292">
    <property type="entry name" value="ZF_RING_CH"/>
    <property type="match status" value="1"/>
</dbReference>
<dbReference type="Pfam" id="PF12906">
    <property type="entry name" value="RINGv"/>
    <property type="match status" value="1"/>
</dbReference>
<accession>A0A1Y5HZH7</accession>
<dbReference type="Proteomes" id="UP000009170">
    <property type="component" value="Unassembled WGS sequence"/>
</dbReference>
<feature type="compositionally biased region" description="Low complexity" evidence="4">
    <location>
        <begin position="59"/>
        <end position="75"/>
    </location>
</feature>